<feature type="non-terminal residue" evidence="1">
    <location>
        <position position="1"/>
    </location>
</feature>
<protein>
    <submittedName>
        <fullName evidence="1">Uncharacterized protein</fullName>
    </submittedName>
</protein>
<accession>A0A814QCA6</accession>
<dbReference type="AlphaFoldDB" id="A0A814QCA6"/>
<sequence length="181" mass="20757">VQKNLELFVENSPKLYDDFILKSGFHELLHLSDQVENFEPLNSSSKPIVVEDKFVIDLINLNFGKENSEIYMVDYVYLANIVFKTKYSSNRFADCYIRILEEDRYGIISSLVSRKDKHLKIQMEKKTIPTSKSSIQISSGLNNGKRLDGQKNFASNTISSIAKQKNKVSTTQLKKRPLVES</sequence>
<dbReference type="EMBL" id="CAJNOC010008640">
    <property type="protein sequence ID" value="CAF1118382.1"/>
    <property type="molecule type" value="Genomic_DNA"/>
</dbReference>
<reference evidence="1" key="1">
    <citation type="submission" date="2021-02" db="EMBL/GenBank/DDBJ databases">
        <authorList>
            <person name="Nowell W R."/>
        </authorList>
    </citation>
    <scope>NUCLEOTIDE SEQUENCE</scope>
    <source>
        <strain evidence="1">Ploen Becks lab</strain>
    </source>
</reference>
<organism evidence="1 2">
    <name type="scientific">Brachionus calyciflorus</name>
    <dbReference type="NCBI Taxonomy" id="104777"/>
    <lineage>
        <taxon>Eukaryota</taxon>
        <taxon>Metazoa</taxon>
        <taxon>Spiralia</taxon>
        <taxon>Gnathifera</taxon>
        <taxon>Rotifera</taxon>
        <taxon>Eurotatoria</taxon>
        <taxon>Monogononta</taxon>
        <taxon>Pseudotrocha</taxon>
        <taxon>Ploima</taxon>
        <taxon>Brachionidae</taxon>
        <taxon>Brachionus</taxon>
    </lineage>
</organism>
<gene>
    <name evidence="1" type="ORF">OXX778_LOCUS21936</name>
</gene>
<keyword evidence="2" id="KW-1185">Reference proteome</keyword>
<dbReference type="Proteomes" id="UP000663879">
    <property type="component" value="Unassembled WGS sequence"/>
</dbReference>
<comment type="caution">
    <text evidence="1">The sequence shown here is derived from an EMBL/GenBank/DDBJ whole genome shotgun (WGS) entry which is preliminary data.</text>
</comment>
<evidence type="ECO:0000313" key="1">
    <source>
        <dbReference type="EMBL" id="CAF1118382.1"/>
    </source>
</evidence>
<evidence type="ECO:0000313" key="2">
    <source>
        <dbReference type="Proteomes" id="UP000663879"/>
    </source>
</evidence>
<name>A0A814QCA6_9BILA</name>
<proteinExistence type="predicted"/>